<reference evidence="1 2" key="1">
    <citation type="submission" date="2019-01" db="EMBL/GenBank/DDBJ databases">
        <authorList>
            <consortium name="Pathogen Informatics"/>
        </authorList>
    </citation>
    <scope>NUCLEOTIDE SEQUENCE [LARGE SCALE GENOMIC DNA]</scope>
    <source>
        <strain evidence="1 2">NCTC10184</strain>
    </source>
</reference>
<dbReference type="Proteomes" id="UP000290876">
    <property type="component" value="Chromosome"/>
</dbReference>
<keyword evidence="2" id="KW-1185">Reference proteome</keyword>
<organism evidence="1 2">
    <name type="scientific">Mycoplasmopsis columbinasalis</name>
    <dbReference type="NCBI Taxonomy" id="114880"/>
    <lineage>
        <taxon>Bacteria</taxon>
        <taxon>Bacillati</taxon>
        <taxon>Mycoplasmatota</taxon>
        <taxon>Mycoplasmoidales</taxon>
        <taxon>Metamycoplasmataceae</taxon>
        <taxon>Mycoplasmopsis</taxon>
    </lineage>
</organism>
<evidence type="ECO:0000313" key="1">
    <source>
        <dbReference type="EMBL" id="VEU78238.1"/>
    </source>
</evidence>
<protein>
    <submittedName>
        <fullName evidence="1">Uncharacterized protein</fullName>
    </submittedName>
</protein>
<proteinExistence type="predicted"/>
<dbReference type="AlphaFoldDB" id="A0A449BB26"/>
<dbReference type="KEGG" id="mcob:NCTC10184_00476"/>
<evidence type="ECO:0000313" key="2">
    <source>
        <dbReference type="Proteomes" id="UP000290876"/>
    </source>
</evidence>
<sequence>MKLLRDENIKSIIKIIKSRTSLVRFAKSA</sequence>
<name>A0A449BB26_9BACT</name>
<dbReference type="EMBL" id="LR215043">
    <property type="protein sequence ID" value="VEU78238.1"/>
    <property type="molecule type" value="Genomic_DNA"/>
</dbReference>
<gene>
    <name evidence="1" type="ORF">NCTC10184_00476</name>
</gene>
<accession>A0A449BB26</accession>